<dbReference type="InterPro" id="IPR001545">
    <property type="entry name" value="Gonadotropin_bsu"/>
</dbReference>
<dbReference type="AlphaFoldDB" id="A0A3B4BBB9"/>
<accession>A0A3B4BBB9</accession>
<evidence type="ECO:0000256" key="6">
    <source>
        <dbReference type="ARBA" id="ARBA00022702"/>
    </source>
</evidence>
<name>A0A3B4BBB9_9GOBI</name>
<dbReference type="Ensembl" id="ENSPMGT00000027912.1">
    <property type="protein sequence ID" value="ENSPMGP00000026210.1"/>
    <property type="gene ID" value="ENSPMGG00000021139.1"/>
</dbReference>
<evidence type="ECO:0000256" key="5">
    <source>
        <dbReference type="ARBA" id="ARBA00022525"/>
    </source>
</evidence>
<evidence type="ECO:0000256" key="2">
    <source>
        <dbReference type="ARBA" id="ARBA00004613"/>
    </source>
</evidence>
<keyword evidence="5" id="KW-0964">Secreted</keyword>
<evidence type="ECO:0000259" key="8">
    <source>
        <dbReference type="Pfam" id="PF00007"/>
    </source>
</evidence>
<evidence type="ECO:0000313" key="9">
    <source>
        <dbReference type="Ensembl" id="ENSPMGP00000026210.1"/>
    </source>
</evidence>
<comment type="subunit">
    <text evidence="4">Heterodimer of an alpha and a beta chain.</text>
</comment>
<dbReference type="InterPro" id="IPR029034">
    <property type="entry name" value="Cystine-knot_cytokine"/>
</dbReference>
<dbReference type="SUPFAM" id="SSF57501">
    <property type="entry name" value="Cystine-knot cytokines"/>
    <property type="match status" value="1"/>
</dbReference>
<sequence>MLQIVVMATAMVLVVMATGTALVGAECGLIQCRPVNVSMEVESCGIREEVLTTICAGNCYHQDPVYMDYLNSPEQRVCVGDWHYDKHLIQNCPVPVTFPRAHSCSCGPCATQYVDCEHFSHDLPSCLH</sequence>
<dbReference type="PANTHER" id="PTHR11515:SF11">
    <property type="entry name" value="LUTROPIN SUBUNIT BETA"/>
    <property type="match status" value="1"/>
</dbReference>
<proteinExistence type="inferred from homology"/>
<dbReference type="GO" id="GO:0005179">
    <property type="term" value="F:hormone activity"/>
    <property type="evidence" value="ECO:0007669"/>
    <property type="project" value="UniProtKB-KW"/>
</dbReference>
<reference evidence="9" key="1">
    <citation type="submission" date="2025-08" db="UniProtKB">
        <authorList>
            <consortium name="Ensembl"/>
        </authorList>
    </citation>
    <scope>IDENTIFICATION</scope>
</reference>
<dbReference type="InterPro" id="IPR006208">
    <property type="entry name" value="Glyco_hormone_CN"/>
</dbReference>
<dbReference type="GO" id="GO:0007186">
    <property type="term" value="P:G protein-coupled receptor signaling pathway"/>
    <property type="evidence" value="ECO:0007669"/>
    <property type="project" value="TreeGrafter"/>
</dbReference>
<dbReference type="STRING" id="409849.ENSPMGP00000026210"/>
<dbReference type="GO" id="GO:0030728">
    <property type="term" value="P:ovulation"/>
    <property type="evidence" value="ECO:0007669"/>
    <property type="project" value="TreeGrafter"/>
</dbReference>
<dbReference type="CDD" id="cd00069">
    <property type="entry name" value="GHB_like"/>
    <property type="match status" value="1"/>
</dbReference>
<organism evidence="9 10">
    <name type="scientific">Periophthalmus magnuspinnatus</name>
    <dbReference type="NCBI Taxonomy" id="409849"/>
    <lineage>
        <taxon>Eukaryota</taxon>
        <taxon>Metazoa</taxon>
        <taxon>Chordata</taxon>
        <taxon>Craniata</taxon>
        <taxon>Vertebrata</taxon>
        <taxon>Euteleostomi</taxon>
        <taxon>Actinopterygii</taxon>
        <taxon>Neopterygii</taxon>
        <taxon>Teleostei</taxon>
        <taxon>Neoteleostei</taxon>
        <taxon>Acanthomorphata</taxon>
        <taxon>Gobiaria</taxon>
        <taxon>Gobiiformes</taxon>
        <taxon>Gobioidei</taxon>
        <taxon>Gobiidae</taxon>
        <taxon>Oxudercinae</taxon>
        <taxon>Periophthalmus</taxon>
    </lineage>
</organism>
<dbReference type="SMART" id="SM00068">
    <property type="entry name" value="GHB"/>
    <property type="match status" value="1"/>
</dbReference>
<dbReference type="GO" id="GO:0005615">
    <property type="term" value="C:extracellular space"/>
    <property type="evidence" value="ECO:0007669"/>
    <property type="project" value="TreeGrafter"/>
</dbReference>
<evidence type="ECO:0000256" key="4">
    <source>
        <dbReference type="ARBA" id="ARBA00011870"/>
    </source>
</evidence>
<comment type="similarity">
    <text evidence="3">Belongs to the glycoprotein hormones subunit beta family.</text>
</comment>
<evidence type="ECO:0000256" key="7">
    <source>
        <dbReference type="ARBA" id="ARBA00023157"/>
    </source>
</evidence>
<dbReference type="Pfam" id="PF00007">
    <property type="entry name" value="Cys_knot"/>
    <property type="match status" value="1"/>
</dbReference>
<dbReference type="GO" id="GO:0005737">
    <property type="term" value="C:cytoplasm"/>
    <property type="evidence" value="ECO:0007669"/>
    <property type="project" value="TreeGrafter"/>
</dbReference>
<keyword evidence="7" id="KW-1015">Disulfide bond</keyword>
<comment type="subcellular location">
    <subcellularLocation>
        <location evidence="2">Secreted</location>
    </subcellularLocation>
</comment>
<feature type="domain" description="Glycoprotein hormone subunit beta" evidence="8">
    <location>
        <begin position="31"/>
        <end position="126"/>
    </location>
</feature>
<keyword evidence="6" id="KW-0372">Hormone</keyword>
<protein>
    <recommendedName>
        <fullName evidence="8">Glycoprotein hormone subunit beta domain-containing protein</fullName>
    </recommendedName>
</protein>
<keyword evidence="10" id="KW-1185">Reference proteome</keyword>
<dbReference type="PANTHER" id="PTHR11515">
    <property type="entry name" value="GLYCOPROTEIN HORMONE BETA CHAIN"/>
    <property type="match status" value="1"/>
</dbReference>
<evidence type="ECO:0000313" key="10">
    <source>
        <dbReference type="Proteomes" id="UP000261520"/>
    </source>
</evidence>
<evidence type="ECO:0000256" key="3">
    <source>
        <dbReference type="ARBA" id="ARBA00006552"/>
    </source>
</evidence>
<reference evidence="9" key="2">
    <citation type="submission" date="2025-09" db="UniProtKB">
        <authorList>
            <consortium name="Ensembl"/>
        </authorList>
    </citation>
    <scope>IDENTIFICATION</scope>
</reference>
<dbReference type="Gene3D" id="2.10.90.10">
    <property type="entry name" value="Cystine-knot cytokines"/>
    <property type="match status" value="1"/>
</dbReference>
<evidence type="ECO:0000256" key="1">
    <source>
        <dbReference type="ARBA" id="ARBA00003920"/>
    </source>
</evidence>
<comment type="function">
    <text evidence="1">Involved in gametogenesis and steroidogenesis.</text>
</comment>
<dbReference type="Proteomes" id="UP000261520">
    <property type="component" value="Unplaced"/>
</dbReference>